<keyword evidence="2" id="KW-0217">Developmental protein</keyword>
<evidence type="ECO:0000256" key="4">
    <source>
        <dbReference type="ARBA" id="ARBA00022692"/>
    </source>
</evidence>
<keyword evidence="10" id="KW-1185">Reference proteome</keyword>
<evidence type="ECO:0000313" key="9">
    <source>
        <dbReference type="EMBL" id="GKV03969.1"/>
    </source>
</evidence>
<comment type="subcellular location">
    <subcellularLocation>
        <location evidence="1">Cell membrane</location>
        <topology evidence="1">Single-pass membrane protein</topology>
    </subcellularLocation>
</comment>
<feature type="compositionally biased region" description="Polar residues" evidence="8">
    <location>
        <begin position="1"/>
        <end position="10"/>
    </location>
</feature>
<evidence type="ECO:0000256" key="5">
    <source>
        <dbReference type="ARBA" id="ARBA00022989"/>
    </source>
</evidence>
<comment type="similarity">
    <text evidence="7">Belongs to the DVL/RTFL small polypeptides family.</text>
</comment>
<organism evidence="9 10">
    <name type="scientific">Rubroshorea leprosula</name>
    <dbReference type="NCBI Taxonomy" id="152421"/>
    <lineage>
        <taxon>Eukaryota</taxon>
        <taxon>Viridiplantae</taxon>
        <taxon>Streptophyta</taxon>
        <taxon>Embryophyta</taxon>
        <taxon>Tracheophyta</taxon>
        <taxon>Spermatophyta</taxon>
        <taxon>Magnoliopsida</taxon>
        <taxon>eudicotyledons</taxon>
        <taxon>Gunneridae</taxon>
        <taxon>Pentapetalae</taxon>
        <taxon>rosids</taxon>
        <taxon>malvids</taxon>
        <taxon>Malvales</taxon>
        <taxon>Dipterocarpaceae</taxon>
        <taxon>Rubroshorea</taxon>
    </lineage>
</organism>
<reference evidence="9 10" key="1">
    <citation type="journal article" date="2021" name="Commun. Biol.">
        <title>The genome of Shorea leprosula (Dipterocarpaceae) highlights the ecological relevance of drought in aseasonal tropical rainforests.</title>
        <authorList>
            <person name="Ng K.K.S."/>
            <person name="Kobayashi M.J."/>
            <person name="Fawcett J.A."/>
            <person name="Hatakeyama M."/>
            <person name="Paape T."/>
            <person name="Ng C.H."/>
            <person name="Ang C.C."/>
            <person name="Tnah L.H."/>
            <person name="Lee C.T."/>
            <person name="Nishiyama T."/>
            <person name="Sese J."/>
            <person name="O'Brien M.J."/>
            <person name="Copetti D."/>
            <person name="Mohd Noor M.I."/>
            <person name="Ong R.C."/>
            <person name="Putra M."/>
            <person name="Sireger I.Z."/>
            <person name="Indrioko S."/>
            <person name="Kosugi Y."/>
            <person name="Izuno A."/>
            <person name="Isagi Y."/>
            <person name="Lee S.L."/>
            <person name="Shimizu K.K."/>
        </authorList>
    </citation>
    <scope>NUCLEOTIDE SEQUENCE [LARGE SCALE GENOMIC DNA]</scope>
    <source>
        <strain evidence="9">214</strain>
    </source>
</reference>
<dbReference type="Pfam" id="PF08137">
    <property type="entry name" value="DVL"/>
    <property type="match status" value="1"/>
</dbReference>
<evidence type="ECO:0000256" key="3">
    <source>
        <dbReference type="ARBA" id="ARBA00022475"/>
    </source>
</evidence>
<dbReference type="Proteomes" id="UP001054252">
    <property type="component" value="Unassembled WGS sequence"/>
</dbReference>
<evidence type="ECO:0000256" key="6">
    <source>
        <dbReference type="ARBA" id="ARBA00023136"/>
    </source>
</evidence>
<feature type="region of interest" description="Disordered" evidence="8">
    <location>
        <begin position="1"/>
        <end position="20"/>
    </location>
</feature>
<proteinExistence type="inferred from homology"/>
<dbReference type="EMBL" id="BPVZ01000021">
    <property type="protein sequence ID" value="GKV03969.1"/>
    <property type="molecule type" value="Genomic_DNA"/>
</dbReference>
<name>A0AAV5J0Q0_9ROSI</name>
<dbReference type="AlphaFoldDB" id="A0AAV5J0Q0"/>
<dbReference type="GO" id="GO:0048367">
    <property type="term" value="P:shoot system development"/>
    <property type="evidence" value="ECO:0007669"/>
    <property type="project" value="UniProtKB-ARBA"/>
</dbReference>
<comment type="caution">
    <text evidence="9">The sequence shown here is derived from an EMBL/GenBank/DDBJ whole genome shotgun (WGS) entry which is preliminary data.</text>
</comment>
<keyword evidence="3" id="KW-1003">Cell membrane</keyword>
<evidence type="ECO:0000313" key="10">
    <source>
        <dbReference type="Proteomes" id="UP001054252"/>
    </source>
</evidence>
<dbReference type="InterPro" id="IPR012552">
    <property type="entry name" value="DVL"/>
</dbReference>
<accession>A0AAV5J0Q0</accession>
<sequence length="51" mass="6151">MEMQRSSPQKQAGVEVTRSKSLKGKWAKLYIIRRCVFMLICWREHRDKANR</sequence>
<evidence type="ECO:0000256" key="1">
    <source>
        <dbReference type="ARBA" id="ARBA00004162"/>
    </source>
</evidence>
<evidence type="ECO:0000256" key="2">
    <source>
        <dbReference type="ARBA" id="ARBA00022473"/>
    </source>
</evidence>
<evidence type="ECO:0000256" key="7">
    <source>
        <dbReference type="ARBA" id="ARBA00024340"/>
    </source>
</evidence>
<keyword evidence="5" id="KW-1133">Transmembrane helix</keyword>
<gene>
    <name evidence="9" type="ORF">SLEP1_g16195</name>
</gene>
<keyword evidence="6" id="KW-0472">Membrane</keyword>
<dbReference type="GO" id="GO:0005886">
    <property type="term" value="C:plasma membrane"/>
    <property type="evidence" value="ECO:0007669"/>
    <property type="project" value="UniProtKB-SubCell"/>
</dbReference>
<keyword evidence="4" id="KW-0812">Transmembrane</keyword>
<evidence type="ECO:0000256" key="8">
    <source>
        <dbReference type="SAM" id="MobiDB-lite"/>
    </source>
</evidence>
<protein>
    <submittedName>
        <fullName evidence="9">Uncharacterized protein</fullName>
    </submittedName>
</protein>
<dbReference type="GO" id="GO:0008285">
    <property type="term" value="P:negative regulation of cell population proliferation"/>
    <property type="evidence" value="ECO:0007669"/>
    <property type="project" value="InterPro"/>
</dbReference>